<dbReference type="PANTHER" id="PTHR43285:SF4">
    <property type="entry name" value="TRANSFERASE"/>
    <property type="match status" value="1"/>
</dbReference>
<dbReference type="InterPro" id="IPR036320">
    <property type="entry name" value="Glycosyl_Trfase_fam3_N_dom_sf"/>
</dbReference>
<organism evidence="4 5">
    <name type="scientific">Shewanella aestuarii</name>
    <dbReference type="NCBI Taxonomy" id="1028752"/>
    <lineage>
        <taxon>Bacteria</taxon>
        <taxon>Pseudomonadati</taxon>
        <taxon>Pseudomonadota</taxon>
        <taxon>Gammaproteobacteria</taxon>
        <taxon>Alteromonadales</taxon>
        <taxon>Shewanellaceae</taxon>
        <taxon>Shewanella</taxon>
    </lineage>
</organism>
<dbReference type="GO" id="GO:0005829">
    <property type="term" value="C:cytosol"/>
    <property type="evidence" value="ECO:0007669"/>
    <property type="project" value="TreeGrafter"/>
</dbReference>
<evidence type="ECO:0000256" key="1">
    <source>
        <dbReference type="ARBA" id="ARBA00022676"/>
    </source>
</evidence>
<feature type="domain" description="Glycosyl transferase family 3 N-terminal" evidence="3">
    <location>
        <begin position="20"/>
        <end position="82"/>
    </location>
</feature>
<keyword evidence="2 4" id="KW-0808">Transferase</keyword>
<dbReference type="AlphaFoldDB" id="A0A6G9QK83"/>
<dbReference type="InterPro" id="IPR035902">
    <property type="entry name" value="Nuc_phospho_transferase"/>
</dbReference>
<evidence type="ECO:0000256" key="2">
    <source>
        <dbReference type="ARBA" id="ARBA00022679"/>
    </source>
</evidence>
<gene>
    <name evidence="4" type="ORF">HBH39_07075</name>
</gene>
<accession>A0A6G9QK83</accession>
<protein>
    <submittedName>
        <fullName evidence="4">Glycosyl transferase</fullName>
    </submittedName>
</protein>
<dbReference type="GO" id="GO:0000162">
    <property type="term" value="P:L-tryptophan biosynthetic process"/>
    <property type="evidence" value="ECO:0007669"/>
    <property type="project" value="InterPro"/>
</dbReference>
<dbReference type="InterPro" id="IPR017459">
    <property type="entry name" value="Glycosyl_Trfase_fam3_N_dom"/>
</dbReference>
<dbReference type="Proteomes" id="UP000502608">
    <property type="component" value="Chromosome"/>
</dbReference>
<keyword evidence="5" id="KW-1185">Reference proteome</keyword>
<evidence type="ECO:0000313" key="4">
    <source>
        <dbReference type="EMBL" id="QIR14279.1"/>
    </source>
</evidence>
<dbReference type="KEGG" id="saes:HBH39_07075"/>
<dbReference type="SUPFAM" id="SSF52418">
    <property type="entry name" value="Nucleoside phosphorylase/phosphoribosyltransferase catalytic domain"/>
    <property type="match status" value="1"/>
</dbReference>
<dbReference type="RefSeq" id="WP_167676875.1">
    <property type="nucleotide sequence ID" value="NZ_CP050313.1"/>
</dbReference>
<dbReference type="EMBL" id="CP050313">
    <property type="protein sequence ID" value="QIR14279.1"/>
    <property type="molecule type" value="Genomic_DNA"/>
</dbReference>
<proteinExistence type="predicted"/>
<dbReference type="Gene3D" id="1.20.970.10">
    <property type="entry name" value="Transferase, Pyrimidine Nucleoside Phosphorylase, Chain C"/>
    <property type="match status" value="1"/>
</dbReference>
<evidence type="ECO:0000259" key="3">
    <source>
        <dbReference type="Pfam" id="PF02885"/>
    </source>
</evidence>
<keyword evidence="1" id="KW-0328">Glycosyltransferase</keyword>
<dbReference type="Gene3D" id="3.40.1030.10">
    <property type="entry name" value="Nucleoside phosphorylase/phosphoribosyltransferase catalytic domain"/>
    <property type="match status" value="1"/>
</dbReference>
<evidence type="ECO:0000313" key="5">
    <source>
        <dbReference type="Proteomes" id="UP000502608"/>
    </source>
</evidence>
<dbReference type="SUPFAM" id="SSF47648">
    <property type="entry name" value="Nucleoside phosphorylase/phosphoribosyltransferase N-terminal domain"/>
    <property type="match status" value="1"/>
</dbReference>
<sequence length="404" mass="44212">MPKIGEIPLTSVDEFDFRLLIKALGKGEKGSRSLTFAEASLLIQGFAKGKVSRPQMAAAMMLMRVRGETINEVAGVVAGLRQICHRAWSELVVDIDWPVYAGKREQLPWLLLVAKLLANKGIKVMLHGDSQALPHRRHVESCIQALGIKACVTAVQAKAALAADNIVYVGAGNFTAVLDECRLLHQELGLRSIIQTASRCMNPANAPISLRSYFHPGLDDLHQQVCQILIAEHEYTNGSIAIFKGLQGETEINPRVTTQVRIVNSMAGEVLVSEISIPTLLEGFCGAKTGQAELSADVLALLWREVSPFGSKALAERMSAAMIEQAISSIEATLVMLIPLICQNRADLSPNTTPSFFCQLKVLNADVDCNEQLIKLSKMVWRNRFESLMSNPKTVRKEQSLCAL</sequence>
<name>A0A6G9QK83_9GAMM</name>
<reference evidence="4 5" key="1">
    <citation type="submission" date="2020-03" db="EMBL/GenBank/DDBJ databases">
        <title>Complete genome sequence of Shewanella sp.</title>
        <authorList>
            <person name="Kim Y.-S."/>
            <person name="Kim S.-J."/>
            <person name="Jung H.-K."/>
            <person name="Kim K.-H."/>
        </authorList>
    </citation>
    <scope>NUCLEOTIDE SEQUENCE [LARGE SCALE GENOMIC DNA]</scope>
    <source>
        <strain evidence="4 5">PN3F2</strain>
    </source>
</reference>
<dbReference type="InterPro" id="IPR005940">
    <property type="entry name" value="Anthranilate_Pribosyl_Tfrase"/>
</dbReference>
<dbReference type="GO" id="GO:0004048">
    <property type="term" value="F:anthranilate phosphoribosyltransferase activity"/>
    <property type="evidence" value="ECO:0007669"/>
    <property type="project" value="InterPro"/>
</dbReference>
<dbReference type="Pfam" id="PF02885">
    <property type="entry name" value="Glycos_trans_3N"/>
    <property type="match status" value="1"/>
</dbReference>
<dbReference type="PANTHER" id="PTHR43285">
    <property type="entry name" value="ANTHRANILATE PHOSPHORIBOSYLTRANSFERASE"/>
    <property type="match status" value="1"/>
</dbReference>